<dbReference type="EMBL" id="WQKZ01000013">
    <property type="protein sequence ID" value="MVN79287.1"/>
    <property type="molecule type" value="Genomic_DNA"/>
</dbReference>
<evidence type="ECO:0000259" key="2">
    <source>
        <dbReference type="PROSITE" id="PS50110"/>
    </source>
</evidence>
<comment type="caution">
    <text evidence="3">The sequence shown here is derived from an EMBL/GenBank/DDBJ whole genome shotgun (WGS) entry which is preliminary data.</text>
</comment>
<accession>A0A7K1TLJ2</accession>
<keyword evidence="1" id="KW-0597">Phosphoprotein</keyword>
<dbReference type="Gene3D" id="3.40.50.2300">
    <property type="match status" value="1"/>
</dbReference>
<dbReference type="InterPro" id="IPR052893">
    <property type="entry name" value="TCS_response_regulator"/>
</dbReference>
<organism evidence="3 4">
    <name type="scientific">Hymenobacter ginkgonis</name>
    <dbReference type="NCBI Taxonomy" id="2682976"/>
    <lineage>
        <taxon>Bacteria</taxon>
        <taxon>Pseudomonadati</taxon>
        <taxon>Bacteroidota</taxon>
        <taxon>Cytophagia</taxon>
        <taxon>Cytophagales</taxon>
        <taxon>Hymenobacteraceae</taxon>
        <taxon>Hymenobacter</taxon>
    </lineage>
</organism>
<proteinExistence type="predicted"/>
<keyword evidence="4" id="KW-1185">Reference proteome</keyword>
<evidence type="ECO:0000313" key="3">
    <source>
        <dbReference type="EMBL" id="MVN79287.1"/>
    </source>
</evidence>
<dbReference type="SMART" id="SM00448">
    <property type="entry name" value="REC"/>
    <property type="match status" value="1"/>
</dbReference>
<dbReference type="Proteomes" id="UP000441336">
    <property type="component" value="Unassembled WGS sequence"/>
</dbReference>
<dbReference type="Pfam" id="PF00072">
    <property type="entry name" value="Response_reg"/>
    <property type="match status" value="1"/>
</dbReference>
<protein>
    <submittedName>
        <fullName evidence="3">Response regulator</fullName>
    </submittedName>
</protein>
<feature type="domain" description="Response regulatory" evidence="2">
    <location>
        <begin position="6"/>
        <end position="129"/>
    </location>
</feature>
<dbReference type="PANTHER" id="PTHR44520">
    <property type="entry name" value="RESPONSE REGULATOR RCP1-RELATED"/>
    <property type="match status" value="1"/>
</dbReference>
<dbReference type="InterPro" id="IPR011006">
    <property type="entry name" value="CheY-like_superfamily"/>
</dbReference>
<evidence type="ECO:0000256" key="1">
    <source>
        <dbReference type="PROSITE-ProRule" id="PRU00169"/>
    </source>
</evidence>
<name>A0A7K1TLJ2_9BACT</name>
<dbReference type="GO" id="GO:0000160">
    <property type="term" value="P:phosphorelay signal transduction system"/>
    <property type="evidence" value="ECO:0007669"/>
    <property type="project" value="InterPro"/>
</dbReference>
<dbReference type="PROSITE" id="PS50110">
    <property type="entry name" value="RESPONSE_REGULATORY"/>
    <property type="match status" value="1"/>
</dbReference>
<sequence>MEKLAHVLLVDDDETTNFLNEHLLRKLNVTDRVQVVHSGEEAIALLTQLPPYMPALLLLDVNMPGMGGIAFLEAYRCLPPAQQAATKIVMLTTSMASHDLGRLDELPVAGLVSKPLNRAKIATLLHLHFHRSLPPEGSA</sequence>
<dbReference type="SUPFAM" id="SSF52172">
    <property type="entry name" value="CheY-like"/>
    <property type="match status" value="1"/>
</dbReference>
<dbReference type="PANTHER" id="PTHR44520:SF2">
    <property type="entry name" value="RESPONSE REGULATOR RCP1"/>
    <property type="match status" value="1"/>
</dbReference>
<reference evidence="3 4" key="1">
    <citation type="submission" date="2019-12" db="EMBL/GenBank/DDBJ databases">
        <title>Hymenobacter sp. HMF4947 Genome sequencing and assembly.</title>
        <authorList>
            <person name="Kang H."/>
            <person name="Cha I."/>
            <person name="Kim H."/>
            <person name="Joh K."/>
        </authorList>
    </citation>
    <scope>NUCLEOTIDE SEQUENCE [LARGE SCALE GENOMIC DNA]</scope>
    <source>
        <strain evidence="3 4">HMF4947</strain>
    </source>
</reference>
<dbReference type="InterPro" id="IPR001789">
    <property type="entry name" value="Sig_transdc_resp-reg_receiver"/>
</dbReference>
<dbReference type="RefSeq" id="WP_157570060.1">
    <property type="nucleotide sequence ID" value="NZ_WQKZ01000013.1"/>
</dbReference>
<gene>
    <name evidence="3" type="ORF">GO988_23385</name>
</gene>
<dbReference type="AlphaFoldDB" id="A0A7K1TLJ2"/>
<evidence type="ECO:0000313" key="4">
    <source>
        <dbReference type="Proteomes" id="UP000441336"/>
    </source>
</evidence>
<feature type="modified residue" description="4-aspartylphosphate" evidence="1">
    <location>
        <position position="60"/>
    </location>
</feature>